<dbReference type="RefSeq" id="WP_334577918.1">
    <property type="nucleotide sequence ID" value="NZ_JBEZVE010000038.1"/>
</dbReference>
<dbReference type="InterPro" id="IPR029063">
    <property type="entry name" value="SAM-dependent_MTases_sf"/>
</dbReference>
<feature type="region of interest" description="Disordered" evidence="1">
    <location>
        <begin position="1"/>
        <end position="29"/>
    </location>
</feature>
<protein>
    <submittedName>
        <fullName evidence="3">Methyltransferase domain-containing protein</fullName>
    </submittedName>
</protein>
<evidence type="ECO:0000259" key="2">
    <source>
        <dbReference type="Pfam" id="PF13649"/>
    </source>
</evidence>
<feature type="compositionally biased region" description="Low complexity" evidence="1">
    <location>
        <begin position="1"/>
        <end position="17"/>
    </location>
</feature>
<evidence type="ECO:0000313" key="3">
    <source>
        <dbReference type="EMBL" id="MEU3787229.1"/>
    </source>
</evidence>
<sequence length="244" mass="26264">MTDTTAPTTAPITAPITEPNGSTTPPAPGFVTATRTFYDAIAEDYAERFRAELVARPLERAVLAAYAELVGEGGRVADLGCGPGRTTGRLASLGLDMSGLDLSESMLAIARRENPGIRFEQGSMLKLDGHADGSLDGVVSFYSSIHTPVDELPALFAEFHRVLTPGGHLLLAFQVGDEPRRHDRPWGHPVALDFERRRPEQMAGLLTSAGFTMRSSTVREPEPELGEAVPQAFLIARRPAEADE</sequence>
<dbReference type="InterPro" id="IPR041698">
    <property type="entry name" value="Methyltransf_25"/>
</dbReference>
<accession>A0ABV2ZXC1</accession>
<feature type="domain" description="Methyltransferase" evidence="2">
    <location>
        <begin position="76"/>
        <end position="167"/>
    </location>
</feature>
<dbReference type="GO" id="GO:0032259">
    <property type="term" value="P:methylation"/>
    <property type="evidence" value="ECO:0007669"/>
    <property type="project" value="UniProtKB-KW"/>
</dbReference>
<keyword evidence="3" id="KW-0808">Transferase</keyword>
<dbReference type="PANTHER" id="PTHR42912">
    <property type="entry name" value="METHYLTRANSFERASE"/>
    <property type="match status" value="1"/>
</dbReference>
<keyword evidence="4" id="KW-1185">Reference proteome</keyword>
<keyword evidence="3" id="KW-0489">Methyltransferase</keyword>
<gene>
    <name evidence="3" type="ORF">AB0E89_43030</name>
</gene>
<comment type="caution">
    <text evidence="3">The sequence shown here is derived from an EMBL/GenBank/DDBJ whole genome shotgun (WGS) entry which is preliminary data.</text>
</comment>
<dbReference type="GO" id="GO:0008168">
    <property type="term" value="F:methyltransferase activity"/>
    <property type="evidence" value="ECO:0007669"/>
    <property type="project" value="UniProtKB-KW"/>
</dbReference>
<proteinExistence type="predicted"/>
<dbReference type="Pfam" id="PF13649">
    <property type="entry name" value="Methyltransf_25"/>
    <property type="match status" value="1"/>
</dbReference>
<dbReference type="Gene3D" id="3.40.50.150">
    <property type="entry name" value="Vaccinia Virus protein VP39"/>
    <property type="match status" value="1"/>
</dbReference>
<evidence type="ECO:0000256" key="1">
    <source>
        <dbReference type="SAM" id="MobiDB-lite"/>
    </source>
</evidence>
<dbReference type="SUPFAM" id="SSF53335">
    <property type="entry name" value="S-adenosyl-L-methionine-dependent methyltransferases"/>
    <property type="match status" value="1"/>
</dbReference>
<dbReference type="Proteomes" id="UP001550739">
    <property type="component" value="Unassembled WGS sequence"/>
</dbReference>
<organism evidence="3 4">
    <name type="scientific">Streptomyces sp. 900129855</name>
    <dbReference type="NCBI Taxonomy" id="3155129"/>
    <lineage>
        <taxon>Bacteria</taxon>
        <taxon>Bacillati</taxon>
        <taxon>Actinomycetota</taxon>
        <taxon>Actinomycetes</taxon>
        <taxon>Kitasatosporales</taxon>
        <taxon>Streptomycetaceae</taxon>
        <taxon>Streptomyces</taxon>
    </lineage>
</organism>
<dbReference type="CDD" id="cd02440">
    <property type="entry name" value="AdoMet_MTases"/>
    <property type="match status" value="1"/>
</dbReference>
<dbReference type="InterPro" id="IPR050508">
    <property type="entry name" value="Methyltransf_Superfamily"/>
</dbReference>
<dbReference type="EMBL" id="JBEZVE010000038">
    <property type="protein sequence ID" value="MEU3787229.1"/>
    <property type="molecule type" value="Genomic_DNA"/>
</dbReference>
<evidence type="ECO:0000313" key="4">
    <source>
        <dbReference type="Proteomes" id="UP001550739"/>
    </source>
</evidence>
<name>A0ABV2ZXC1_9ACTN</name>
<reference evidence="3 4" key="1">
    <citation type="submission" date="2024-06" db="EMBL/GenBank/DDBJ databases">
        <title>The Natural Products Discovery Center: Release of the First 8490 Sequenced Strains for Exploring Actinobacteria Biosynthetic Diversity.</title>
        <authorList>
            <person name="Kalkreuter E."/>
            <person name="Kautsar S.A."/>
            <person name="Yang D."/>
            <person name="Bader C.D."/>
            <person name="Teijaro C.N."/>
            <person name="Fluegel L."/>
            <person name="Davis C.M."/>
            <person name="Simpson J.R."/>
            <person name="Lauterbach L."/>
            <person name="Steele A.D."/>
            <person name="Gui C."/>
            <person name="Meng S."/>
            <person name="Li G."/>
            <person name="Viehrig K."/>
            <person name="Ye F."/>
            <person name="Su P."/>
            <person name="Kiefer A.F."/>
            <person name="Nichols A."/>
            <person name="Cepeda A.J."/>
            <person name="Yan W."/>
            <person name="Fan B."/>
            <person name="Jiang Y."/>
            <person name="Adhikari A."/>
            <person name="Zheng C.-J."/>
            <person name="Schuster L."/>
            <person name="Cowan T.M."/>
            <person name="Smanski M.J."/>
            <person name="Chevrette M.G."/>
            <person name="De Carvalho L.P.S."/>
            <person name="Shen B."/>
        </authorList>
    </citation>
    <scope>NUCLEOTIDE SEQUENCE [LARGE SCALE GENOMIC DNA]</scope>
    <source>
        <strain evidence="3 4">NPDC033843</strain>
    </source>
</reference>